<protein>
    <submittedName>
        <fullName evidence="5">Benzoate 1,2-dioxygenase small subunit</fullName>
        <ecNumber evidence="5">1.14.12.10</ecNumber>
    </submittedName>
</protein>
<dbReference type="EC" id="1.14.12.10" evidence="5"/>
<dbReference type="PANTHER" id="PTHR41534:SF1">
    <property type="entry name" value="BLR3401 PROTEIN"/>
    <property type="match status" value="1"/>
</dbReference>
<dbReference type="Pfam" id="PF00866">
    <property type="entry name" value="Ring_hydroxyl_B"/>
    <property type="match status" value="1"/>
</dbReference>
<reference evidence="5 6" key="1">
    <citation type="submission" date="2019-03" db="EMBL/GenBank/DDBJ databases">
        <title>Nitrincola sp. nov. isolated from an Indian soda lake.</title>
        <authorList>
            <person name="Joshi A."/>
            <person name="Thite S.V."/>
            <person name="Joseph N."/>
            <person name="Dhotre D."/>
            <person name="Moorthy M."/>
            <person name="Shouche Y.S."/>
        </authorList>
    </citation>
    <scope>NUCLEOTIDE SEQUENCE [LARGE SCALE GENOMIC DNA]</scope>
    <source>
        <strain evidence="5 6">MEB193</strain>
    </source>
</reference>
<dbReference type="OrthoDB" id="7446267at2"/>
<evidence type="ECO:0000313" key="6">
    <source>
        <dbReference type="Proteomes" id="UP000325302"/>
    </source>
</evidence>
<dbReference type="Gene3D" id="3.10.450.50">
    <property type="match status" value="1"/>
</dbReference>
<dbReference type="InterPro" id="IPR000391">
    <property type="entry name" value="Rng_hydr_dOase-bsu"/>
</dbReference>
<dbReference type="SUPFAM" id="SSF54427">
    <property type="entry name" value="NTF2-like"/>
    <property type="match status" value="1"/>
</dbReference>
<keyword evidence="6" id="KW-1185">Reference proteome</keyword>
<dbReference type="GO" id="GO:0019380">
    <property type="term" value="P:3-phenylpropionate catabolic process"/>
    <property type="evidence" value="ECO:0007669"/>
    <property type="project" value="TreeGrafter"/>
</dbReference>
<proteinExistence type="inferred from homology"/>
<evidence type="ECO:0000256" key="4">
    <source>
        <dbReference type="ARBA" id="ARBA00023002"/>
    </source>
</evidence>
<dbReference type="EMBL" id="SMRS01000003">
    <property type="protein sequence ID" value="KAA0875497.1"/>
    <property type="molecule type" value="Genomic_DNA"/>
</dbReference>
<keyword evidence="4 5" id="KW-0560">Oxidoreductase</keyword>
<gene>
    <name evidence="5" type="primary">benB</name>
    <name evidence="5" type="ORF">E1H14_05830</name>
</gene>
<dbReference type="AlphaFoldDB" id="A0A5A9W462"/>
<comment type="caution">
    <text evidence="5">The sequence shown here is derived from an EMBL/GenBank/DDBJ whole genome shotgun (WGS) entry which is preliminary data.</text>
</comment>
<keyword evidence="3 5" id="KW-0223">Dioxygenase</keyword>
<dbReference type="NCBIfam" id="TIGR03232">
    <property type="entry name" value="benzo_1_2_benB"/>
    <property type="match status" value="1"/>
</dbReference>
<dbReference type="RefSeq" id="WP_149390503.1">
    <property type="nucleotide sequence ID" value="NZ_SMRS01000003.1"/>
</dbReference>
<accession>A0A5A9W462</accession>
<evidence type="ECO:0000256" key="3">
    <source>
        <dbReference type="ARBA" id="ARBA00022964"/>
    </source>
</evidence>
<evidence type="ECO:0000313" key="5">
    <source>
        <dbReference type="EMBL" id="KAA0875497.1"/>
    </source>
</evidence>
<keyword evidence="2" id="KW-0058">Aromatic hydrocarbons catabolism</keyword>
<dbReference type="Proteomes" id="UP000325302">
    <property type="component" value="Unassembled WGS sequence"/>
</dbReference>
<evidence type="ECO:0000256" key="2">
    <source>
        <dbReference type="ARBA" id="ARBA00022797"/>
    </source>
</evidence>
<comment type="similarity">
    <text evidence="1">Belongs to the bacterial ring-hydroxylating dioxygenase beta subunit family.</text>
</comment>
<name>A0A5A9W462_9GAMM</name>
<dbReference type="GO" id="GO:0018623">
    <property type="term" value="F:benzoate 1,2-dioxygenase activity"/>
    <property type="evidence" value="ECO:0007669"/>
    <property type="project" value="UniProtKB-EC"/>
</dbReference>
<dbReference type="InterPro" id="IPR017641">
    <property type="entry name" value="Benzo_1-2-diOase_ssu"/>
</dbReference>
<sequence>MSITYEDVRDFLYSEARALDDKEWDRWLEHYAKEAEYWMPSWDDDGQLITDPQREVSLMYYARRDGLEDRVFRIKTERSSASSLPEPRTHHMLSNIELLKVDESSCEVRYNWFNSSYRYKTVDSYFGTTFVNIKRDEQGALKITRKKIILKNDFIHHVVDVYHV</sequence>
<dbReference type="PANTHER" id="PTHR41534">
    <property type="entry name" value="BLR3401 PROTEIN"/>
    <property type="match status" value="1"/>
</dbReference>
<dbReference type="InterPro" id="IPR032710">
    <property type="entry name" value="NTF2-like_dom_sf"/>
</dbReference>
<dbReference type="CDD" id="cd00667">
    <property type="entry name" value="ring_hydroxylating_dioxygenases_beta"/>
    <property type="match status" value="1"/>
</dbReference>
<organism evidence="5 6">
    <name type="scientific">Nitrincola tapanii</name>
    <dbReference type="NCBI Taxonomy" id="1708751"/>
    <lineage>
        <taxon>Bacteria</taxon>
        <taxon>Pseudomonadati</taxon>
        <taxon>Pseudomonadota</taxon>
        <taxon>Gammaproteobacteria</taxon>
        <taxon>Oceanospirillales</taxon>
        <taxon>Oceanospirillaceae</taxon>
        <taxon>Nitrincola</taxon>
    </lineage>
</organism>
<evidence type="ECO:0000256" key="1">
    <source>
        <dbReference type="ARBA" id="ARBA00009570"/>
    </source>
</evidence>